<dbReference type="GO" id="GO:0006783">
    <property type="term" value="P:heme biosynthetic process"/>
    <property type="evidence" value="ECO:0007669"/>
    <property type="project" value="TreeGrafter"/>
</dbReference>
<evidence type="ECO:0000256" key="1">
    <source>
        <dbReference type="ARBA" id="ARBA00001916"/>
    </source>
</evidence>
<comment type="caution">
    <text evidence="12">The sequence shown here is derived from an EMBL/GenBank/DDBJ whole genome shotgun (WGS) entry which is preliminary data.</text>
</comment>
<dbReference type="PROSITE" id="PS51450">
    <property type="entry name" value="LRR"/>
    <property type="match status" value="1"/>
</dbReference>
<reference evidence="12" key="1">
    <citation type="submission" date="2013-12" db="EMBL/GenBank/DDBJ databases">
        <authorList>
            <person name="Linke B."/>
        </authorList>
    </citation>
    <scope>NUCLEOTIDE SEQUENCE [LARGE SCALE GENOMIC DNA]</scope>
    <source>
        <strain evidence="12">CRIB-18</strain>
    </source>
</reference>
<accession>A0A090CXQ5</accession>
<dbReference type="eggNOG" id="COG0181">
    <property type="taxonomic scope" value="Bacteria"/>
</dbReference>
<evidence type="ECO:0000259" key="11">
    <source>
        <dbReference type="Pfam" id="PF01379"/>
    </source>
</evidence>
<dbReference type="AlphaFoldDB" id="A0A090CXQ5"/>
<evidence type="ECO:0000313" key="12">
    <source>
        <dbReference type="EMBL" id="CDR32867.1"/>
    </source>
</evidence>
<comment type="function">
    <text evidence="2">Tetrapolymerization of the monopyrrole PBG into the hydroxymethylbilane pre-uroporphyrinogen in several discrete steps.</text>
</comment>
<comment type="pathway">
    <text evidence="3">Porphyrin-containing compound metabolism; protoporphyrin-IX biosynthesis; coproporphyrinogen-III from 5-aminolevulinate: step 2/4.</text>
</comment>
<dbReference type="GO" id="GO:0005737">
    <property type="term" value="C:cytoplasm"/>
    <property type="evidence" value="ECO:0007669"/>
    <property type="project" value="UniProtKB-UniRule"/>
</dbReference>
<evidence type="ECO:0000313" key="13">
    <source>
        <dbReference type="Proteomes" id="UP000031552"/>
    </source>
</evidence>
<reference evidence="12" key="2">
    <citation type="submission" date="2014-09" db="EMBL/GenBank/DDBJ databases">
        <title>Criblamydia sequanensis harbors a mega-plasmid encoding arsenite resistance.</title>
        <authorList>
            <person name="Bertelli C."/>
            <person name="Goesmann A."/>
            <person name="Greub G."/>
        </authorList>
    </citation>
    <scope>NUCLEOTIDE SEQUENCE [LARGE SCALE GENOMIC DNA]</scope>
    <source>
        <strain evidence="12">CRIB-18</strain>
    </source>
</reference>
<dbReference type="FunFam" id="3.40.190.10:FF:000005">
    <property type="entry name" value="Porphobilinogen deaminase"/>
    <property type="match status" value="1"/>
</dbReference>
<dbReference type="GO" id="GO:0004418">
    <property type="term" value="F:hydroxymethylbilane synthase activity"/>
    <property type="evidence" value="ECO:0007669"/>
    <property type="project" value="UniProtKB-UniRule"/>
</dbReference>
<dbReference type="PANTHER" id="PTHR11557">
    <property type="entry name" value="PORPHOBILINOGEN DEAMINASE"/>
    <property type="match status" value="1"/>
</dbReference>
<dbReference type="SUPFAM" id="SSF54782">
    <property type="entry name" value="Porphobilinogen deaminase (hydroxymethylbilane synthase), C-terminal domain"/>
    <property type="match status" value="1"/>
</dbReference>
<dbReference type="NCBIfam" id="TIGR00212">
    <property type="entry name" value="hemC"/>
    <property type="match status" value="1"/>
</dbReference>
<keyword evidence="7 12" id="KW-0808">Transferase</keyword>
<dbReference type="InterPro" id="IPR022417">
    <property type="entry name" value="Porphobilin_deaminase_N"/>
</dbReference>
<name>A0A090CXQ5_9BACT</name>
<evidence type="ECO:0000256" key="3">
    <source>
        <dbReference type="ARBA" id="ARBA00004735"/>
    </source>
</evidence>
<dbReference type="InterPro" id="IPR001611">
    <property type="entry name" value="Leu-rich_rpt"/>
</dbReference>
<evidence type="ECO:0000256" key="7">
    <source>
        <dbReference type="ARBA" id="ARBA00022679"/>
    </source>
</evidence>
<comment type="similarity">
    <text evidence="4">Belongs to the HMBS family.</text>
</comment>
<dbReference type="Gene3D" id="3.40.190.10">
    <property type="entry name" value="Periplasmic binding protein-like II"/>
    <property type="match status" value="2"/>
</dbReference>
<comment type="subunit">
    <text evidence="5">Monomer.</text>
</comment>
<sequence length="301" mass="33969">MKTVRLGTRGSKLALAQSHIVKEKLRIAYPDLEFLIIPISTKGDLDLTSPLSEIGGKNVFIKELEWALLENRIDIAVHSLKDITSSLMPELKLSAFLQAEAVNDVLLTKKKLDSLDELPLGSRIATGSMRRRALLKKIRPDLQTLDIRGNVLTRIEKLENETFDGLILSEAGLLRLGLQNLISYRFDPFTFCPAPGQGVIALETRVEDFFIEGLCDSINDKNQAIKSKTELSFLERVHFDCSAPLGLYAYLEGKEHIKLFGFLASEKMDRYIEETLCFPIEERLDAAKVLSELFLNWRKST</sequence>
<organism evidence="12 13">
    <name type="scientific">Candidatus Criblamydia sequanensis CRIB-18</name>
    <dbReference type="NCBI Taxonomy" id="1437425"/>
    <lineage>
        <taxon>Bacteria</taxon>
        <taxon>Pseudomonadati</taxon>
        <taxon>Chlamydiota</taxon>
        <taxon>Chlamydiia</taxon>
        <taxon>Parachlamydiales</taxon>
        <taxon>Candidatus Criblamydiaceae</taxon>
        <taxon>Candidatus Criblamydia</taxon>
    </lineage>
</organism>
<dbReference type="InterPro" id="IPR036803">
    <property type="entry name" value="Porphobilinogen_deaminase_C_sf"/>
</dbReference>
<comment type="catalytic activity">
    <reaction evidence="9">
        <text>4 porphobilinogen + H2O = hydroxymethylbilane + 4 NH4(+)</text>
        <dbReference type="Rhea" id="RHEA:13185"/>
        <dbReference type="ChEBI" id="CHEBI:15377"/>
        <dbReference type="ChEBI" id="CHEBI:28938"/>
        <dbReference type="ChEBI" id="CHEBI:57845"/>
        <dbReference type="ChEBI" id="CHEBI:58126"/>
        <dbReference type="EC" id="2.5.1.61"/>
    </reaction>
</comment>
<dbReference type="CDD" id="cd13647">
    <property type="entry name" value="PBP2_PBGD_2"/>
    <property type="match status" value="1"/>
</dbReference>
<evidence type="ECO:0000256" key="8">
    <source>
        <dbReference type="ARBA" id="ARBA00023244"/>
    </source>
</evidence>
<keyword evidence="8" id="KW-0627">Porphyrin biosynthesis</keyword>
<dbReference type="PRINTS" id="PR00151">
    <property type="entry name" value="PORPHBDMNASE"/>
</dbReference>
<dbReference type="PANTHER" id="PTHR11557:SF0">
    <property type="entry name" value="PORPHOBILINOGEN DEAMINASE"/>
    <property type="match status" value="1"/>
</dbReference>
<comment type="cofactor">
    <cofactor evidence="1">
        <name>dipyrromethane</name>
        <dbReference type="ChEBI" id="CHEBI:60342"/>
    </cofactor>
</comment>
<dbReference type="Proteomes" id="UP000031552">
    <property type="component" value="Unassembled WGS sequence"/>
</dbReference>
<dbReference type="EC" id="2.5.1.61" evidence="6 10"/>
<dbReference type="PIRSF" id="PIRSF001438">
    <property type="entry name" value="4pyrrol_synth_OHMeBilane_synth"/>
    <property type="match status" value="1"/>
</dbReference>
<gene>
    <name evidence="12" type="primary">hemC</name>
    <name evidence="12" type="ORF">CSEC_0023</name>
</gene>
<keyword evidence="13" id="KW-1185">Reference proteome</keyword>
<evidence type="ECO:0000256" key="4">
    <source>
        <dbReference type="ARBA" id="ARBA00005638"/>
    </source>
</evidence>
<dbReference type="EMBL" id="CCEJ010000001">
    <property type="protein sequence ID" value="CDR32867.1"/>
    <property type="molecule type" value="Genomic_DNA"/>
</dbReference>
<evidence type="ECO:0000256" key="10">
    <source>
        <dbReference type="NCBIfam" id="TIGR00212"/>
    </source>
</evidence>
<dbReference type="InterPro" id="IPR000860">
    <property type="entry name" value="HemC"/>
</dbReference>
<feature type="domain" description="Porphobilinogen deaminase N-terminal" evidence="11">
    <location>
        <begin position="4"/>
        <end position="208"/>
    </location>
</feature>
<dbReference type="Pfam" id="PF01379">
    <property type="entry name" value="Porphobil_deam"/>
    <property type="match status" value="1"/>
</dbReference>
<dbReference type="SUPFAM" id="SSF53850">
    <property type="entry name" value="Periplasmic binding protein-like II"/>
    <property type="match status" value="1"/>
</dbReference>
<evidence type="ECO:0000256" key="2">
    <source>
        <dbReference type="ARBA" id="ARBA00002869"/>
    </source>
</evidence>
<dbReference type="STRING" id="1437425.CSEC_0023"/>
<proteinExistence type="inferred from homology"/>
<evidence type="ECO:0000256" key="5">
    <source>
        <dbReference type="ARBA" id="ARBA00011245"/>
    </source>
</evidence>
<protein>
    <recommendedName>
        <fullName evidence="6 10">Hydroxymethylbilane synthase</fullName>
        <ecNumber evidence="6 10">2.5.1.61</ecNumber>
    </recommendedName>
</protein>
<evidence type="ECO:0000256" key="6">
    <source>
        <dbReference type="ARBA" id="ARBA00012655"/>
    </source>
</evidence>
<evidence type="ECO:0000256" key="9">
    <source>
        <dbReference type="ARBA" id="ARBA00048169"/>
    </source>
</evidence>